<evidence type="ECO:0000256" key="2">
    <source>
        <dbReference type="SAM" id="SignalP"/>
    </source>
</evidence>
<evidence type="ECO:0008006" key="5">
    <source>
        <dbReference type="Google" id="ProtNLM"/>
    </source>
</evidence>
<dbReference type="KEGG" id="fbm:MQE35_13020"/>
<feature type="chain" id="PRO_5038978537" description="DUF4134 domain-containing protein" evidence="2">
    <location>
        <begin position="28"/>
        <end position="95"/>
    </location>
</feature>
<accession>A0A9E6ZL80</accession>
<dbReference type="EMBL" id="CP094358">
    <property type="protein sequence ID" value="UOB16654.1"/>
    <property type="molecule type" value="Genomic_DNA"/>
</dbReference>
<gene>
    <name evidence="3" type="ORF">MQE35_13020</name>
</gene>
<dbReference type="RefSeq" id="WP_255841881.1">
    <property type="nucleotide sequence ID" value="NZ_CP094358.1"/>
</dbReference>
<feature type="signal peptide" evidence="2">
    <location>
        <begin position="1"/>
        <end position="27"/>
    </location>
</feature>
<dbReference type="Proteomes" id="UP000831290">
    <property type="component" value="Chromosome"/>
</dbReference>
<protein>
    <recommendedName>
        <fullName evidence="5">DUF4134 domain-containing protein</fullName>
    </recommendedName>
</protein>
<proteinExistence type="predicted"/>
<reference evidence="3" key="1">
    <citation type="submission" date="2022-03" db="EMBL/GenBank/DDBJ databases">
        <title>Description of Abyssus ytuae gen. nov., sp. nov., a novel member of the family Flavobacteriaceae isolated from the sediment of Mariana Trench.</title>
        <authorList>
            <person name="Zhang J."/>
            <person name="Xu X."/>
        </authorList>
    </citation>
    <scope>NUCLEOTIDE SEQUENCE</scope>
    <source>
        <strain evidence="3">MT3330</strain>
    </source>
</reference>
<keyword evidence="2" id="KW-0732">Signal</keyword>
<evidence type="ECO:0000256" key="1">
    <source>
        <dbReference type="SAM" id="Phobius"/>
    </source>
</evidence>
<keyword evidence="1" id="KW-1133">Transmembrane helix</keyword>
<evidence type="ECO:0000313" key="3">
    <source>
        <dbReference type="EMBL" id="UOB16654.1"/>
    </source>
</evidence>
<organism evidence="3 4">
    <name type="scientific">Abyssalbus ytuae</name>
    <dbReference type="NCBI Taxonomy" id="2926907"/>
    <lineage>
        <taxon>Bacteria</taxon>
        <taxon>Pseudomonadati</taxon>
        <taxon>Bacteroidota</taxon>
        <taxon>Flavobacteriia</taxon>
        <taxon>Flavobacteriales</taxon>
        <taxon>Flavobacteriaceae</taxon>
        <taxon>Abyssalbus</taxon>
    </lineage>
</organism>
<keyword evidence="4" id="KW-1185">Reference proteome</keyword>
<dbReference type="AlphaFoldDB" id="A0A9E6ZL80"/>
<evidence type="ECO:0000313" key="4">
    <source>
        <dbReference type="Proteomes" id="UP000831290"/>
    </source>
</evidence>
<keyword evidence="1" id="KW-0812">Transmembrane</keyword>
<sequence>MKKPQITKRTKLLIMAALFSFSNSIFAQPETKIQQWGTSVKTALDAAVAVFAIVGGFIIFIQYMQGNEQAQKNFIKFVIGLAIFGMVDLIAKVFI</sequence>
<feature type="transmembrane region" description="Helical" evidence="1">
    <location>
        <begin position="43"/>
        <end position="61"/>
    </location>
</feature>
<keyword evidence="1" id="KW-0472">Membrane</keyword>
<feature type="transmembrane region" description="Helical" evidence="1">
    <location>
        <begin position="73"/>
        <end position="94"/>
    </location>
</feature>
<name>A0A9E6ZL80_9FLAO</name>